<feature type="compositionally biased region" description="Acidic residues" evidence="1">
    <location>
        <begin position="63"/>
        <end position="73"/>
    </location>
</feature>
<sequence length="87" mass="9626">MTDTIEELPRLNAAIGRVSKEVLAVMLTVLCEKNPTARDFVKGHLFVDENEVPQPGTPPIFESDTEDTDDEDKENVKRPLTTTTTGP</sequence>
<organism evidence="2 3">
    <name type="scientific">Penicillium cataractarum</name>
    <dbReference type="NCBI Taxonomy" id="2100454"/>
    <lineage>
        <taxon>Eukaryota</taxon>
        <taxon>Fungi</taxon>
        <taxon>Dikarya</taxon>
        <taxon>Ascomycota</taxon>
        <taxon>Pezizomycotina</taxon>
        <taxon>Eurotiomycetes</taxon>
        <taxon>Eurotiomycetidae</taxon>
        <taxon>Eurotiales</taxon>
        <taxon>Aspergillaceae</taxon>
        <taxon>Penicillium</taxon>
    </lineage>
</organism>
<feature type="region of interest" description="Disordered" evidence="1">
    <location>
        <begin position="48"/>
        <end position="87"/>
    </location>
</feature>
<evidence type="ECO:0000256" key="1">
    <source>
        <dbReference type="SAM" id="MobiDB-lite"/>
    </source>
</evidence>
<dbReference type="OrthoDB" id="5422613at2759"/>
<comment type="caution">
    <text evidence="2">The sequence shown here is derived from an EMBL/GenBank/DDBJ whole genome shotgun (WGS) entry which is preliminary data.</text>
</comment>
<accession>A0A9W9VHU0</accession>
<name>A0A9W9VHU0_9EURO</name>
<protein>
    <submittedName>
        <fullName evidence="2">Uncharacterized protein</fullName>
    </submittedName>
</protein>
<dbReference type="GeneID" id="81434511"/>
<dbReference type="RefSeq" id="XP_056557546.1">
    <property type="nucleotide sequence ID" value="XM_056695334.1"/>
</dbReference>
<dbReference type="Proteomes" id="UP001147782">
    <property type="component" value="Unassembled WGS sequence"/>
</dbReference>
<proteinExistence type="predicted"/>
<keyword evidence="3" id="KW-1185">Reference proteome</keyword>
<dbReference type="AlphaFoldDB" id="A0A9W9VHU0"/>
<reference evidence="2" key="2">
    <citation type="journal article" date="2023" name="IMA Fungus">
        <title>Comparative genomic study of the Penicillium genus elucidates a diverse pangenome and 15 lateral gene transfer events.</title>
        <authorList>
            <person name="Petersen C."/>
            <person name="Sorensen T."/>
            <person name="Nielsen M.R."/>
            <person name="Sondergaard T.E."/>
            <person name="Sorensen J.L."/>
            <person name="Fitzpatrick D.A."/>
            <person name="Frisvad J.C."/>
            <person name="Nielsen K.L."/>
        </authorList>
    </citation>
    <scope>NUCLEOTIDE SEQUENCE</scope>
    <source>
        <strain evidence="2">IBT 29864</strain>
    </source>
</reference>
<evidence type="ECO:0000313" key="3">
    <source>
        <dbReference type="Proteomes" id="UP001147782"/>
    </source>
</evidence>
<gene>
    <name evidence="2" type="ORF">N7496_002403</name>
</gene>
<reference evidence="2" key="1">
    <citation type="submission" date="2022-11" db="EMBL/GenBank/DDBJ databases">
        <authorList>
            <person name="Petersen C."/>
        </authorList>
    </citation>
    <scope>NUCLEOTIDE SEQUENCE</scope>
    <source>
        <strain evidence="2">IBT 29864</strain>
    </source>
</reference>
<dbReference type="EMBL" id="JAPZBS010000002">
    <property type="protein sequence ID" value="KAJ5379975.1"/>
    <property type="molecule type" value="Genomic_DNA"/>
</dbReference>
<evidence type="ECO:0000313" key="2">
    <source>
        <dbReference type="EMBL" id="KAJ5379975.1"/>
    </source>
</evidence>